<dbReference type="AlphaFoldDB" id="A0AAV5IAM9"/>
<dbReference type="Gene3D" id="2.60.34.10">
    <property type="entry name" value="Substrate Binding Domain Of DNAk, Chain A, domain 1"/>
    <property type="match status" value="1"/>
</dbReference>
<dbReference type="PROSITE" id="PS00329">
    <property type="entry name" value="HSP70_2"/>
    <property type="match status" value="1"/>
</dbReference>
<dbReference type="Gene3D" id="3.30.420.40">
    <property type="match status" value="5"/>
</dbReference>
<evidence type="ECO:0000313" key="7">
    <source>
        <dbReference type="Proteomes" id="UP001054252"/>
    </source>
</evidence>
<accession>A0AAV5IAM9</accession>
<evidence type="ECO:0000256" key="2">
    <source>
        <dbReference type="ARBA" id="ARBA00022741"/>
    </source>
</evidence>
<sequence>MSKVLKFKPSELNDINVLEAYELRFTSNSKASLSTSPLVNKWATLARPFNSRLVGNDVIGVDMGTTNSCVLVMEGKSARVIENAKGARTTPSIVAFNQQKELIVGTPAKCQAITNPTNTLQATKDASRIAGLDVQRIINEPTTTILSYGLNNKEGIIAVFDLGGGTFDVSILEISNSVFEWMSSSGYTTLISQRTRTLQRLREVEEKAKIEVSSTTQTKVTLPIITADASKTKHLNITLTRSKFEGLVSRLIERTRDPCKNCVKDARISLNEVDEVLLVGGMTSVPKVQKVVAKIFGKALSKGVNPNKAFAMEAAIQGGILQGDVKELLLLDVTPLSLGIETLDARCWYHAISKPTCFCQGVVFSTAVDNQTQVGIKVLQGERQMVADNKLLGEFDLVGIPSMPRGLPQIEVTFDIDVNGIVTIFAKDKATNKEQQITIQSFGGLLDDETNKMSLGEYKSKILDEVTREIGPAVEDLRKVMAGDKAEEIKAKLDGANKAVSKIGEHMSRGFGSSSLERSQGSDEVPKAKYQEAIREYHGIE</sequence>
<dbReference type="Proteomes" id="UP001054252">
    <property type="component" value="Unassembled WGS sequence"/>
</dbReference>
<dbReference type="EMBL" id="BPVZ01000008">
    <property type="protein sequence ID" value="GKU94993.1"/>
    <property type="molecule type" value="Genomic_DNA"/>
</dbReference>
<dbReference type="InterPro" id="IPR029047">
    <property type="entry name" value="HSP70_peptide-bd_sf"/>
</dbReference>
<dbReference type="InterPro" id="IPR018181">
    <property type="entry name" value="Heat_shock_70_CS"/>
</dbReference>
<dbReference type="PRINTS" id="PR00301">
    <property type="entry name" value="HEATSHOCK70"/>
</dbReference>
<reference evidence="6 7" key="1">
    <citation type="journal article" date="2021" name="Commun. Biol.">
        <title>The genome of Shorea leprosula (Dipterocarpaceae) highlights the ecological relevance of drought in aseasonal tropical rainforests.</title>
        <authorList>
            <person name="Ng K.K.S."/>
            <person name="Kobayashi M.J."/>
            <person name="Fawcett J.A."/>
            <person name="Hatakeyama M."/>
            <person name="Paape T."/>
            <person name="Ng C.H."/>
            <person name="Ang C.C."/>
            <person name="Tnah L.H."/>
            <person name="Lee C.T."/>
            <person name="Nishiyama T."/>
            <person name="Sese J."/>
            <person name="O'Brien M.J."/>
            <person name="Copetti D."/>
            <person name="Mohd Noor M.I."/>
            <person name="Ong R.C."/>
            <person name="Putra M."/>
            <person name="Sireger I.Z."/>
            <person name="Indrioko S."/>
            <person name="Kosugi Y."/>
            <person name="Izuno A."/>
            <person name="Isagi Y."/>
            <person name="Lee S.L."/>
            <person name="Shimizu K.K."/>
        </authorList>
    </citation>
    <scope>NUCLEOTIDE SEQUENCE [LARGE SCALE GENOMIC DNA]</scope>
    <source>
        <strain evidence="6">214</strain>
    </source>
</reference>
<dbReference type="GO" id="GO:0005524">
    <property type="term" value="F:ATP binding"/>
    <property type="evidence" value="ECO:0007669"/>
    <property type="project" value="UniProtKB-KW"/>
</dbReference>
<dbReference type="Pfam" id="PF00012">
    <property type="entry name" value="HSP70"/>
    <property type="match status" value="2"/>
</dbReference>
<protein>
    <recommendedName>
        <fullName evidence="8">Heat shock protein 70</fullName>
    </recommendedName>
</protein>
<evidence type="ECO:0000256" key="3">
    <source>
        <dbReference type="ARBA" id="ARBA00022840"/>
    </source>
</evidence>
<dbReference type="InterPro" id="IPR013126">
    <property type="entry name" value="Hsp_70_fam"/>
</dbReference>
<dbReference type="PANTHER" id="PTHR19375">
    <property type="entry name" value="HEAT SHOCK PROTEIN 70KDA"/>
    <property type="match status" value="1"/>
</dbReference>
<gene>
    <name evidence="6" type="ORF">SLEP1_g8411</name>
</gene>
<name>A0AAV5IAM9_9ROSI</name>
<comment type="caution">
    <text evidence="6">The sequence shown here is derived from an EMBL/GenBank/DDBJ whole genome shotgun (WGS) entry which is preliminary data.</text>
</comment>
<dbReference type="SUPFAM" id="SSF100934">
    <property type="entry name" value="Heat shock protein 70kD (HSP70), C-terminal subdomain"/>
    <property type="match status" value="1"/>
</dbReference>
<dbReference type="FunFam" id="3.30.420.40:FF:000028">
    <property type="entry name" value="heat shock 70 kDa protein-like"/>
    <property type="match status" value="1"/>
</dbReference>
<keyword evidence="3 4" id="KW-0067">ATP-binding</keyword>
<evidence type="ECO:0000256" key="1">
    <source>
        <dbReference type="ARBA" id="ARBA00007381"/>
    </source>
</evidence>
<dbReference type="GO" id="GO:0140662">
    <property type="term" value="F:ATP-dependent protein folding chaperone"/>
    <property type="evidence" value="ECO:0007669"/>
    <property type="project" value="InterPro"/>
</dbReference>
<dbReference type="InterPro" id="IPR043129">
    <property type="entry name" value="ATPase_NBD"/>
</dbReference>
<dbReference type="Gene3D" id="3.90.640.10">
    <property type="entry name" value="Actin, Chain A, domain 4"/>
    <property type="match status" value="1"/>
</dbReference>
<proteinExistence type="inferred from homology"/>
<feature type="compositionally biased region" description="Basic and acidic residues" evidence="5">
    <location>
        <begin position="520"/>
        <end position="531"/>
    </location>
</feature>
<dbReference type="SUPFAM" id="SSF53067">
    <property type="entry name" value="Actin-like ATPase domain"/>
    <property type="match status" value="2"/>
</dbReference>
<evidence type="ECO:0000313" key="6">
    <source>
        <dbReference type="EMBL" id="GKU94993.1"/>
    </source>
</evidence>
<dbReference type="InterPro" id="IPR029048">
    <property type="entry name" value="HSP70_C_sf"/>
</dbReference>
<evidence type="ECO:0000256" key="5">
    <source>
        <dbReference type="SAM" id="MobiDB-lite"/>
    </source>
</evidence>
<dbReference type="SUPFAM" id="SSF100920">
    <property type="entry name" value="Heat shock protein 70kD (HSP70), peptide-binding domain"/>
    <property type="match status" value="1"/>
</dbReference>
<dbReference type="Gene3D" id="1.20.1270.10">
    <property type="match status" value="1"/>
</dbReference>
<comment type="similarity">
    <text evidence="1 4">Belongs to the heat shock protein 70 family.</text>
</comment>
<evidence type="ECO:0000256" key="4">
    <source>
        <dbReference type="RuleBase" id="RU003322"/>
    </source>
</evidence>
<feature type="region of interest" description="Disordered" evidence="5">
    <location>
        <begin position="504"/>
        <end position="531"/>
    </location>
</feature>
<evidence type="ECO:0008006" key="8">
    <source>
        <dbReference type="Google" id="ProtNLM"/>
    </source>
</evidence>
<keyword evidence="2 4" id="KW-0547">Nucleotide-binding</keyword>
<keyword evidence="7" id="KW-1185">Reference proteome</keyword>
<organism evidence="6 7">
    <name type="scientific">Rubroshorea leprosula</name>
    <dbReference type="NCBI Taxonomy" id="152421"/>
    <lineage>
        <taxon>Eukaryota</taxon>
        <taxon>Viridiplantae</taxon>
        <taxon>Streptophyta</taxon>
        <taxon>Embryophyta</taxon>
        <taxon>Tracheophyta</taxon>
        <taxon>Spermatophyta</taxon>
        <taxon>Magnoliopsida</taxon>
        <taxon>eudicotyledons</taxon>
        <taxon>Gunneridae</taxon>
        <taxon>Pentapetalae</taxon>
        <taxon>rosids</taxon>
        <taxon>malvids</taxon>
        <taxon>Malvales</taxon>
        <taxon>Dipterocarpaceae</taxon>
        <taxon>Rubroshorea</taxon>
    </lineage>
</organism>
<dbReference type="FunFam" id="3.90.640.10:FF:000003">
    <property type="entry name" value="Molecular chaperone DnaK"/>
    <property type="match status" value="1"/>
</dbReference>